<feature type="transmembrane region" description="Helical" evidence="1">
    <location>
        <begin position="20"/>
        <end position="43"/>
    </location>
</feature>
<sequence length="164" mass="17479">MPEGRNEARVPRGGTRWRVFAAVMLLPGLALAGVVVLTALFALSDDPLGGGPAEVPCSDVLHFGGAELPDGARVVGVCEAQGFQDVHYSATFRMPRADFREWLDRTFPGAPAPETEFCGAPDVDLCFATDQVGPHPGAGAHSVRMTVWYEGADAVRVYFSAFTL</sequence>
<dbReference type="Proteomes" id="UP000594008">
    <property type="component" value="Chromosome"/>
</dbReference>
<dbReference type="RefSeq" id="WP_189695812.1">
    <property type="nucleotide sequence ID" value="NZ_BMTA01000001.1"/>
</dbReference>
<organism evidence="2 3">
    <name type="scientific">Streptomyces chromofuscus</name>
    <dbReference type="NCBI Taxonomy" id="42881"/>
    <lineage>
        <taxon>Bacteria</taxon>
        <taxon>Bacillati</taxon>
        <taxon>Actinomycetota</taxon>
        <taxon>Actinomycetes</taxon>
        <taxon>Kitasatosporales</taxon>
        <taxon>Streptomycetaceae</taxon>
        <taxon>Streptomyces</taxon>
    </lineage>
</organism>
<dbReference type="AlphaFoldDB" id="A0A7M2T051"/>
<evidence type="ECO:0000313" key="2">
    <source>
        <dbReference type="EMBL" id="QOV42050.1"/>
    </source>
</evidence>
<evidence type="ECO:0000256" key="1">
    <source>
        <dbReference type="SAM" id="Phobius"/>
    </source>
</evidence>
<protein>
    <submittedName>
        <fullName evidence="2">Uncharacterized protein</fullName>
    </submittedName>
</protein>
<keyword evidence="1" id="KW-0812">Transmembrane</keyword>
<evidence type="ECO:0000313" key="3">
    <source>
        <dbReference type="Proteomes" id="UP000594008"/>
    </source>
</evidence>
<keyword evidence="1" id="KW-0472">Membrane</keyword>
<reference evidence="2 3" key="1">
    <citation type="submission" date="2020-10" db="EMBL/GenBank/DDBJ databases">
        <title>Streptomyces chromofuscus complate genome analysis.</title>
        <authorList>
            <person name="Anwar N."/>
        </authorList>
    </citation>
    <scope>NUCLEOTIDE SEQUENCE [LARGE SCALE GENOMIC DNA]</scope>
    <source>
        <strain evidence="2 3">DSM 40273</strain>
    </source>
</reference>
<gene>
    <name evidence="2" type="ORF">IPT68_19460</name>
</gene>
<keyword evidence="1" id="KW-1133">Transmembrane helix</keyword>
<dbReference type="KEGG" id="schf:IPT68_19460"/>
<name>A0A7M2T051_STRCW</name>
<accession>A0A7M2T051</accession>
<keyword evidence="3" id="KW-1185">Reference proteome</keyword>
<proteinExistence type="predicted"/>
<dbReference type="EMBL" id="CP063374">
    <property type="protein sequence ID" value="QOV42050.1"/>
    <property type="molecule type" value="Genomic_DNA"/>
</dbReference>